<dbReference type="Proteomes" id="UP000176786">
    <property type="component" value="Unassembled WGS sequence"/>
</dbReference>
<dbReference type="STRING" id="1817832.A3J48_04705"/>
<gene>
    <name evidence="1" type="ORF">A3J48_04705</name>
</gene>
<evidence type="ECO:0000313" key="1">
    <source>
        <dbReference type="EMBL" id="OGE85589.1"/>
    </source>
</evidence>
<comment type="caution">
    <text evidence="1">The sequence shown here is derived from an EMBL/GenBank/DDBJ whole genome shotgun (WGS) entry which is preliminary data.</text>
</comment>
<dbReference type="EMBL" id="MFES01000025">
    <property type="protein sequence ID" value="OGE85589.1"/>
    <property type="molecule type" value="Genomic_DNA"/>
</dbReference>
<organism evidence="1 2">
    <name type="scientific">Candidatus Doudnabacteria bacterium RIFCSPHIGHO2_02_FULL_46_11</name>
    <dbReference type="NCBI Taxonomy" id="1817832"/>
    <lineage>
        <taxon>Bacteria</taxon>
        <taxon>Candidatus Doudnaibacteriota</taxon>
    </lineage>
</organism>
<protein>
    <submittedName>
        <fullName evidence="1">Uncharacterized protein</fullName>
    </submittedName>
</protein>
<name>A0A1F5P6R9_9BACT</name>
<accession>A0A1F5P6R9</accession>
<evidence type="ECO:0000313" key="2">
    <source>
        <dbReference type="Proteomes" id="UP000176786"/>
    </source>
</evidence>
<sequence>MLEDEPNFTPTDLVKPEEKREARKLEILRAMIEAAYTDDDLQLMIDKKKQELIDRYKGDEARKILNNTILYHYLSGSSIQSQATEVDLPDREIENFVLYQLKNRKNEEFAKDWQAALNMVAQLQESDPRLLERRINEARALSANMKHSGARQVLDEIVADYGDPITTHGREE</sequence>
<proteinExistence type="predicted"/>
<dbReference type="AlphaFoldDB" id="A0A1F5P6R9"/>
<reference evidence="1 2" key="1">
    <citation type="journal article" date="2016" name="Nat. Commun.">
        <title>Thousands of microbial genomes shed light on interconnected biogeochemical processes in an aquifer system.</title>
        <authorList>
            <person name="Anantharaman K."/>
            <person name="Brown C.T."/>
            <person name="Hug L.A."/>
            <person name="Sharon I."/>
            <person name="Castelle C.J."/>
            <person name="Probst A.J."/>
            <person name="Thomas B.C."/>
            <person name="Singh A."/>
            <person name="Wilkins M.J."/>
            <person name="Karaoz U."/>
            <person name="Brodie E.L."/>
            <person name="Williams K.H."/>
            <person name="Hubbard S.S."/>
            <person name="Banfield J.F."/>
        </authorList>
    </citation>
    <scope>NUCLEOTIDE SEQUENCE [LARGE SCALE GENOMIC DNA]</scope>
</reference>